<dbReference type="EMBL" id="ML121653">
    <property type="protein sequence ID" value="RPB18277.1"/>
    <property type="molecule type" value="Genomic_DNA"/>
</dbReference>
<keyword evidence="1" id="KW-1133">Transmembrane helix</keyword>
<dbReference type="InParanoid" id="A0A3N4L5V4"/>
<dbReference type="Proteomes" id="UP000267821">
    <property type="component" value="Unassembled WGS sequence"/>
</dbReference>
<sequence>MNYEPGFGWIVICGGEARSEGMTAVQHDYHRCCCCENNVACYGRQQRQGREGAVCSLSSALLYFHIIFFFFHTEWKMGYVGMKFVYFS</sequence>
<reference evidence="2 3" key="1">
    <citation type="journal article" date="2018" name="Nat. Ecol. Evol.">
        <title>Pezizomycetes genomes reveal the molecular basis of ectomycorrhizal truffle lifestyle.</title>
        <authorList>
            <person name="Murat C."/>
            <person name="Payen T."/>
            <person name="Noel B."/>
            <person name="Kuo A."/>
            <person name="Morin E."/>
            <person name="Chen J."/>
            <person name="Kohler A."/>
            <person name="Krizsan K."/>
            <person name="Balestrini R."/>
            <person name="Da Silva C."/>
            <person name="Montanini B."/>
            <person name="Hainaut M."/>
            <person name="Levati E."/>
            <person name="Barry K.W."/>
            <person name="Belfiori B."/>
            <person name="Cichocki N."/>
            <person name="Clum A."/>
            <person name="Dockter R.B."/>
            <person name="Fauchery L."/>
            <person name="Guy J."/>
            <person name="Iotti M."/>
            <person name="Le Tacon F."/>
            <person name="Lindquist E.A."/>
            <person name="Lipzen A."/>
            <person name="Malagnac F."/>
            <person name="Mello A."/>
            <person name="Molinier V."/>
            <person name="Miyauchi S."/>
            <person name="Poulain J."/>
            <person name="Riccioni C."/>
            <person name="Rubini A."/>
            <person name="Sitrit Y."/>
            <person name="Splivallo R."/>
            <person name="Traeger S."/>
            <person name="Wang M."/>
            <person name="Zifcakova L."/>
            <person name="Wipf D."/>
            <person name="Zambonelli A."/>
            <person name="Paolocci F."/>
            <person name="Nowrousian M."/>
            <person name="Ottonello S."/>
            <person name="Baldrian P."/>
            <person name="Spatafora J.W."/>
            <person name="Henrissat B."/>
            <person name="Nagy L.G."/>
            <person name="Aury J.M."/>
            <person name="Wincker P."/>
            <person name="Grigoriev I.V."/>
            <person name="Bonfante P."/>
            <person name="Martin F.M."/>
        </authorList>
    </citation>
    <scope>NUCLEOTIDE SEQUENCE [LARGE SCALE GENOMIC DNA]</scope>
    <source>
        <strain evidence="2 3">ATCC MYA-4762</strain>
    </source>
</reference>
<protein>
    <submittedName>
        <fullName evidence="2">Uncharacterized protein</fullName>
    </submittedName>
</protein>
<keyword evidence="1" id="KW-0472">Membrane</keyword>
<feature type="transmembrane region" description="Helical" evidence="1">
    <location>
        <begin position="53"/>
        <end position="72"/>
    </location>
</feature>
<evidence type="ECO:0000313" key="2">
    <source>
        <dbReference type="EMBL" id="RPB18277.1"/>
    </source>
</evidence>
<keyword evidence="3" id="KW-1185">Reference proteome</keyword>
<evidence type="ECO:0000256" key="1">
    <source>
        <dbReference type="SAM" id="Phobius"/>
    </source>
</evidence>
<evidence type="ECO:0000313" key="3">
    <source>
        <dbReference type="Proteomes" id="UP000267821"/>
    </source>
</evidence>
<organism evidence="2 3">
    <name type="scientific">Terfezia boudieri ATCC MYA-4762</name>
    <dbReference type="NCBI Taxonomy" id="1051890"/>
    <lineage>
        <taxon>Eukaryota</taxon>
        <taxon>Fungi</taxon>
        <taxon>Dikarya</taxon>
        <taxon>Ascomycota</taxon>
        <taxon>Pezizomycotina</taxon>
        <taxon>Pezizomycetes</taxon>
        <taxon>Pezizales</taxon>
        <taxon>Pezizaceae</taxon>
        <taxon>Terfezia</taxon>
    </lineage>
</organism>
<dbReference type="AlphaFoldDB" id="A0A3N4L5V4"/>
<gene>
    <name evidence="2" type="ORF">L211DRAFT_863939</name>
</gene>
<keyword evidence="1" id="KW-0812">Transmembrane</keyword>
<proteinExistence type="predicted"/>
<accession>A0A3N4L5V4</accession>
<name>A0A3N4L5V4_9PEZI</name>